<gene>
    <name evidence="1" type="ORF">ENV17_06260</name>
</gene>
<comment type="caution">
    <text evidence="1">The sequence shown here is derived from an EMBL/GenBank/DDBJ whole genome shotgun (WGS) entry which is preliminary data.</text>
</comment>
<dbReference type="InterPro" id="IPR012460">
    <property type="entry name" value="DUF1667"/>
</dbReference>
<dbReference type="PANTHER" id="PTHR39450:SF1">
    <property type="entry name" value="DUF1667 DOMAIN-CONTAINING PROTEIN"/>
    <property type="match status" value="1"/>
</dbReference>
<dbReference type="Pfam" id="PF07892">
    <property type="entry name" value="DUF1667"/>
    <property type="match status" value="1"/>
</dbReference>
<protein>
    <submittedName>
        <fullName evidence="1">DUF1667 domain-containing protein</fullName>
    </submittedName>
</protein>
<organism evidence="1">
    <name type="scientific">Thermofilum pendens</name>
    <dbReference type="NCBI Taxonomy" id="2269"/>
    <lineage>
        <taxon>Archaea</taxon>
        <taxon>Thermoproteota</taxon>
        <taxon>Thermoprotei</taxon>
        <taxon>Thermofilales</taxon>
        <taxon>Thermofilaceae</taxon>
        <taxon>Thermofilum</taxon>
    </lineage>
</organism>
<dbReference type="PANTHER" id="PTHR39450">
    <property type="entry name" value="MOLYBDOPTERIN OXIDOREDUCTASE, 4FE-4S CLUSTER-BINDING SUBUNIT"/>
    <property type="match status" value="1"/>
</dbReference>
<dbReference type="SUPFAM" id="SSF160148">
    <property type="entry name" value="CPE0013-like"/>
    <property type="match status" value="1"/>
</dbReference>
<dbReference type="Gene3D" id="3.10.530.10">
    <property type="entry name" value="CPE0013-like"/>
    <property type="match status" value="1"/>
</dbReference>
<dbReference type="EMBL" id="DTFI01000161">
    <property type="protein sequence ID" value="HGI43969.1"/>
    <property type="molecule type" value="Genomic_DNA"/>
</dbReference>
<sequence length="122" mass="13301">MSSSVVCVRCPRSCLISVVIEEGSMRSVEGYGCLLGFEYAMEEATNPKRTVCSTVRVVGGRYPRLPVRTSEPIPKSKTREVMEALRGVIVKAPVRRGEVIVRDVAGTGVDVIAEMDVELKEA</sequence>
<dbReference type="AlphaFoldDB" id="A0A7C4FF46"/>
<accession>A0A7C4FF46</accession>
<evidence type="ECO:0000313" key="1">
    <source>
        <dbReference type="EMBL" id="HGI43969.1"/>
    </source>
</evidence>
<name>A0A7C4FF46_THEPE</name>
<dbReference type="InterPro" id="IPR036593">
    <property type="entry name" value="CPE0013-like_sf"/>
</dbReference>
<reference evidence="1" key="1">
    <citation type="journal article" date="2020" name="mSystems">
        <title>Genome- and Community-Level Interaction Insights into Carbon Utilization and Element Cycling Functions of Hydrothermarchaeota in Hydrothermal Sediment.</title>
        <authorList>
            <person name="Zhou Z."/>
            <person name="Liu Y."/>
            <person name="Xu W."/>
            <person name="Pan J."/>
            <person name="Luo Z.H."/>
            <person name="Li M."/>
        </authorList>
    </citation>
    <scope>NUCLEOTIDE SEQUENCE [LARGE SCALE GENOMIC DNA]</scope>
    <source>
        <strain evidence="1">SpSt-735</strain>
    </source>
</reference>
<proteinExistence type="predicted"/>